<dbReference type="InterPro" id="IPR011051">
    <property type="entry name" value="RmlC_Cupin_sf"/>
</dbReference>
<dbReference type="CDD" id="cd02224">
    <property type="entry name" value="cupin_SPO2919-like"/>
    <property type="match status" value="1"/>
</dbReference>
<proteinExistence type="predicted"/>
<dbReference type="OrthoDB" id="10263073at2759"/>
<sequence length="202" mass="22618">MPPEKPARYLVRTTELPLSALEHRPHPVVASNERYQVSLGDSAGLTKLGVHYCRLPPGATSTTLHWHSHEDEWFYILEAGEDARLLIWEPGENERADGKVAMEEEVIPREEGLKAGDFIGFKAGIQRAHALKAGEREMVYLLGGSREPLDVSHYPGSGRRQVVDSTMGSVSWMVDDKDIRPSGRKPPRSAVQSLVERREENE</sequence>
<evidence type="ECO:0000256" key="1">
    <source>
        <dbReference type="SAM" id="MobiDB-lite"/>
    </source>
</evidence>
<dbReference type="Proteomes" id="UP000292957">
    <property type="component" value="Unassembled WGS sequence"/>
</dbReference>
<gene>
    <name evidence="2" type="ORF">BD311DRAFT_332964</name>
</gene>
<dbReference type="EMBL" id="ML143423">
    <property type="protein sequence ID" value="TBU28317.1"/>
    <property type="molecule type" value="Genomic_DNA"/>
</dbReference>
<dbReference type="AlphaFoldDB" id="A0A4Q9MMJ6"/>
<reference evidence="2" key="1">
    <citation type="submission" date="2019-01" db="EMBL/GenBank/DDBJ databases">
        <title>Draft genome sequences of three monokaryotic isolates of the white-rot basidiomycete fungus Dichomitus squalens.</title>
        <authorList>
            <consortium name="DOE Joint Genome Institute"/>
            <person name="Lopez S.C."/>
            <person name="Andreopoulos B."/>
            <person name="Pangilinan J."/>
            <person name="Lipzen A."/>
            <person name="Riley R."/>
            <person name="Ahrendt S."/>
            <person name="Ng V."/>
            <person name="Barry K."/>
            <person name="Daum C."/>
            <person name="Grigoriev I.V."/>
            <person name="Hilden K.S."/>
            <person name="Makela M.R."/>
            <person name="de Vries R.P."/>
        </authorList>
    </citation>
    <scope>NUCLEOTIDE SEQUENCE [LARGE SCALE GENOMIC DNA]</scope>
    <source>
        <strain evidence="2">OM18370.1</strain>
    </source>
</reference>
<name>A0A4Q9MMJ6_9APHY</name>
<dbReference type="SUPFAM" id="SSF51182">
    <property type="entry name" value="RmlC-like cupins"/>
    <property type="match status" value="1"/>
</dbReference>
<feature type="region of interest" description="Disordered" evidence="1">
    <location>
        <begin position="175"/>
        <end position="202"/>
    </location>
</feature>
<accession>A0A4Q9MMJ6</accession>
<protein>
    <recommendedName>
        <fullName evidence="3">Cupin 2 conserved barrel domain-containing protein</fullName>
    </recommendedName>
</protein>
<dbReference type="Gene3D" id="2.60.120.10">
    <property type="entry name" value="Jelly Rolls"/>
    <property type="match status" value="1"/>
</dbReference>
<evidence type="ECO:0008006" key="3">
    <source>
        <dbReference type="Google" id="ProtNLM"/>
    </source>
</evidence>
<evidence type="ECO:0000313" key="2">
    <source>
        <dbReference type="EMBL" id="TBU28317.1"/>
    </source>
</evidence>
<organism evidence="2">
    <name type="scientific">Dichomitus squalens</name>
    <dbReference type="NCBI Taxonomy" id="114155"/>
    <lineage>
        <taxon>Eukaryota</taxon>
        <taxon>Fungi</taxon>
        <taxon>Dikarya</taxon>
        <taxon>Basidiomycota</taxon>
        <taxon>Agaricomycotina</taxon>
        <taxon>Agaricomycetes</taxon>
        <taxon>Polyporales</taxon>
        <taxon>Polyporaceae</taxon>
        <taxon>Dichomitus</taxon>
    </lineage>
</organism>
<dbReference type="InterPro" id="IPR014710">
    <property type="entry name" value="RmlC-like_jellyroll"/>
</dbReference>